<dbReference type="Proteomes" id="UP001152533">
    <property type="component" value="Unassembled WGS sequence"/>
</dbReference>
<dbReference type="CDD" id="cd01335">
    <property type="entry name" value="Radical_SAM"/>
    <property type="match status" value="1"/>
</dbReference>
<dbReference type="Pfam" id="PF04055">
    <property type="entry name" value="Radical_SAM"/>
    <property type="match status" value="1"/>
</dbReference>
<keyword evidence="13" id="KW-1185">Reference proteome</keyword>
<dbReference type="SUPFAM" id="SSF102114">
    <property type="entry name" value="Radical SAM enzymes"/>
    <property type="match status" value="1"/>
</dbReference>
<dbReference type="AlphaFoldDB" id="A0A9W4S0D6"/>
<dbReference type="Gene3D" id="1.10.472.10">
    <property type="entry name" value="Cyclin-like"/>
    <property type="match status" value="2"/>
</dbReference>
<keyword evidence="9" id="KW-0195">Cyclin</keyword>
<dbReference type="InterPro" id="IPR013763">
    <property type="entry name" value="Cyclin-like_dom"/>
</dbReference>
<keyword evidence="6" id="KW-0411">Iron-sulfur</keyword>
<dbReference type="SMART" id="SM00729">
    <property type="entry name" value="Elp3"/>
    <property type="match status" value="1"/>
</dbReference>
<evidence type="ECO:0000259" key="11">
    <source>
        <dbReference type="PROSITE" id="PS51918"/>
    </source>
</evidence>
<protein>
    <recommendedName>
        <fullName evidence="11">Radical SAM core domain-containing protein</fullName>
    </recommendedName>
</protein>
<feature type="domain" description="Radical SAM core" evidence="11">
    <location>
        <begin position="346"/>
        <end position="567"/>
    </location>
</feature>
<dbReference type="InterPro" id="IPR007197">
    <property type="entry name" value="rSAM"/>
</dbReference>
<dbReference type="GO" id="GO:0003824">
    <property type="term" value="F:catalytic activity"/>
    <property type="evidence" value="ECO:0007669"/>
    <property type="project" value="InterPro"/>
</dbReference>
<dbReference type="SUPFAM" id="SSF47954">
    <property type="entry name" value="Cyclin-like"/>
    <property type="match status" value="2"/>
</dbReference>
<dbReference type="CDD" id="cd20513">
    <property type="entry name" value="CYCLIN_CCNC_rpt1"/>
    <property type="match status" value="1"/>
</dbReference>
<dbReference type="GO" id="GO:0051539">
    <property type="term" value="F:4 iron, 4 sulfur cluster binding"/>
    <property type="evidence" value="ECO:0007669"/>
    <property type="project" value="UniProtKB-KW"/>
</dbReference>
<evidence type="ECO:0000313" key="13">
    <source>
        <dbReference type="Proteomes" id="UP001152533"/>
    </source>
</evidence>
<evidence type="ECO:0000256" key="1">
    <source>
        <dbReference type="ARBA" id="ARBA00001966"/>
    </source>
</evidence>
<reference evidence="12" key="1">
    <citation type="submission" date="2022-08" db="EMBL/GenBank/DDBJ databases">
        <authorList>
            <person name="Giroux E."/>
            <person name="Giroux E."/>
        </authorList>
    </citation>
    <scope>NUCLEOTIDE SEQUENCE</scope>
    <source>
        <strain evidence="12">H1091258</strain>
    </source>
</reference>
<evidence type="ECO:0000313" key="12">
    <source>
        <dbReference type="EMBL" id="CAI0650793.1"/>
    </source>
</evidence>
<evidence type="ECO:0000256" key="4">
    <source>
        <dbReference type="ARBA" id="ARBA00022723"/>
    </source>
</evidence>
<dbReference type="PROSITE" id="PS51918">
    <property type="entry name" value="RADICAL_SAM"/>
    <property type="match status" value="1"/>
</dbReference>
<gene>
    <name evidence="12" type="ORF">CGXH109_LOCUS99769</name>
</gene>
<keyword evidence="3" id="KW-0949">S-adenosyl-L-methionine</keyword>
<evidence type="ECO:0000256" key="9">
    <source>
        <dbReference type="RuleBase" id="RU000383"/>
    </source>
</evidence>
<dbReference type="InterPro" id="IPR058240">
    <property type="entry name" value="rSAM_sf"/>
</dbReference>
<keyword evidence="7" id="KW-0051">Antiviral defense</keyword>
<dbReference type="SFLD" id="SFLDG01088">
    <property type="entry name" value="antiviral_proteins"/>
    <property type="match status" value="1"/>
</dbReference>
<sequence>MAANYWESTQRRFWLFSKDDLGAVRQKLEDDNADLIQMFSLPQQRHLGVYFNQQVNRLGKRMVVRQQAMATAQVYIKRFYTKVEIRRTNPYLVVATALYLACKMEECPQHIRLIVSEARSLWPDFLGLDTSKLGECEFFMISEMSSQLIVYQPYRTLNNYQQELALTQEDVALGWSIINDHYMTDLPLLYPPHTIALTAILLVLVLRPSSSMSGSNQPTAAGIAAASAALAQAQGRAPGLPPTPGTPNFADKEKQPDLRFGRVQRYGAWLAESSVDITAMVDCTQELISFYECQEQYNDKLTREQINRFVKARGLDNRRGAESFQVYPSEGDKTLEKSKSQVADDPDAPVSVNYFPSRECNYACGFCFHTNTSGYILPLDEAKRGLRLLKEAGMRKLNIAGGEPFLHPKFLGELLRYYKEDLDLESVSIVSNGSKIQEKFLREHGRYLDILAISCDSFVRETNKAIGRGENGQADGDHVAQVFRIAEWCREYGIMFKLNTVVNIYNWDEDMAAQIAELAPFRWKVFQCLIVEGENEDDTRVRDGRKFLISEEQWRTFCDRHKHLPCYVPEDNQTMAGSYLLLDERLRFLDKGDGPMKKSDSLLDVGVKRAMQQVAWDKSAFDKRGGVYEWRKPQNVDGDGGCGGGDKKELEWYGWDVVILLGSHQDQPRLLQEFGKMGDGLIVLVSLGVDLEFKMLQSLHALHLAQNQACLGQEHILRVCIGGNGLGKSQGTR</sequence>
<comment type="cofactor">
    <cofactor evidence="1">
        <name>[4Fe-4S] cluster</name>
        <dbReference type="ChEBI" id="CHEBI:49883"/>
    </cofactor>
</comment>
<keyword evidence="5" id="KW-0408">Iron</keyword>
<dbReference type="SMART" id="SM00385">
    <property type="entry name" value="CYCLIN"/>
    <property type="match status" value="1"/>
</dbReference>
<evidence type="ECO:0000256" key="7">
    <source>
        <dbReference type="ARBA" id="ARBA00023118"/>
    </source>
</evidence>
<evidence type="ECO:0000256" key="2">
    <source>
        <dbReference type="ARBA" id="ARBA00022485"/>
    </source>
</evidence>
<dbReference type="InterPro" id="IPR036915">
    <property type="entry name" value="Cyclin-like_sf"/>
</dbReference>
<evidence type="ECO:0000256" key="5">
    <source>
        <dbReference type="ARBA" id="ARBA00023004"/>
    </source>
</evidence>
<comment type="similarity">
    <text evidence="9">Belongs to the cyclin family.</text>
</comment>
<proteinExistence type="inferred from homology"/>
<dbReference type="InterPro" id="IPR051196">
    <property type="entry name" value="RSAD2/Viperin_antiviral"/>
</dbReference>
<dbReference type="NCBIfam" id="NF038283">
    <property type="entry name" value="viperin_w_prok"/>
    <property type="match status" value="1"/>
</dbReference>
<organism evidence="12 13">
    <name type="scientific">Colletotrichum noveboracense</name>
    <dbReference type="NCBI Taxonomy" id="2664923"/>
    <lineage>
        <taxon>Eukaryota</taxon>
        <taxon>Fungi</taxon>
        <taxon>Dikarya</taxon>
        <taxon>Ascomycota</taxon>
        <taxon>Pezizomycotina</taxon>
        <taxon>Sordariomycetes</taxon>
        <taxon>Hypocreomycetidae</taxon>
        <taxon>Glomerellales</taxon>
        <taxon>Glomerellaceae</taxon>
        <taxon>Colletotrichum</taxon>
        <taxon>Colletotrichum gloeosporioides species complex</taxon>
    </lineage>
</organism>
<dbReference type="PANTHER" id="PTHR21339">
    <property type="entry name" value="RADICAL S-ADENOSYL METHIONINE DOMAIN-CONTAINING PROTEIN 2"/>
    <property type="match status" value="1"/>
</dbReference>
<keyword evidence="8" id="KW-0496">Mitochondrion</keyword>
<keyword evidence="2" id="KW-0004">4Fe-4S</keyword>
<evidence type="ECO:0000256" key="8">
    <source>
        <dbReference type="ARBA" id="ARBA00023128"/>
    </source>
</evidence>
<evidence type="ECO:0000256" key="6">
    <source>
        <dbReference type="ARBA" id="ARBA00023014"/>
    </source>
</evidence>
<dbReference type="GO" id="GO:0046872">
    <property type="term" value="F:metal ion binding"/>
    <property type="evidence" value="ECO:0007669"/>
    <property type="project" value="UniProtKB-KW"/>
</dbReference>
<keyword evidence="4" id="KW-0479">Metal-binding</keyword>
<dbReference type="InterPro" id="IPR006638">
    <property type="entry name" value="Elp3/MiaA/NifB-like_rSAM"/>
</dbReference>
<comment type="caution">
    <text evidence="12">The sequence shown here is derived from an EMBL/GenBank/DDBJ whole genome shotgun (WGS) entry which is preliminary data.</text>
</comment>
<dbReference type="EMBL" id="CAMGZC010000938">
    <property type="protein sequence ID" value="CAI0650793.1"/>
    <property type="molecule type" value="Genomic_DNA"/>
</dbReference>
<dbReference type="PANTHER" id="PTHR21339:SF0">
    <property type="entry name" value="S-ADENOSYLMETHIONINE-DEPENDENT NUCLEOTIDE DEHYDRATASE RSAD2"/>
    <property type="match status" value="1"/>
</dbReference>
<dbReference type="GO" id="GO:0051607">
    <property type="term" value="P:defense response to virus"/>
    <property type="evidence" value="ECO:0007669"/>
    <property type="project" value="UniProtKB-KW"/>
</dbReference>
<evidence type="ECO:0000256" key="10">
    <source>
        <dbReference type="SAM" id="MobiDB-lite"/>
    </source>
</evidence>
<dbReference type="SFLD" id="SFLDG01067">
    <property type="entry name" value="SPASM/twitch_domain_containing"/>
    <property type="match status" value="1"/>
</dbReference>
<accession>A0A9W4S0D6</accession>
<dbReference type="Pfam" id="PF00134">
    <property type="entry name" value="Cyclin_N"/>
    <property type="match status" value="1"/>
</dbReference>
<dbReference type="Gene3D" id="3.20.20.70">
    <property type="entry name" value="Aldolase class I"/>
    <property type="match status" value="1"/>
</dbReference>
<feature type="region of interest" description="Disordered" evidence="10">
    <location>
        <begin position="234"/>
        <end position="255"/>
    </location>
</feature>
<evidence type="ECO:0000256" key="3">
    <source>
        <dbReference type="ARBA" id="ARBA00022691"/>
    </source>
</evidence>
<dbReference type="SFLD" id="SFLDS00029">
    <property type="entry name" value="Radical_SAM"/>
    <property type="match status" value="1"/>
</dbReference>
<dbReference type="InterPro" id="IPR013785">
    <property type="entry name" value="Aldolase_TIM"/>
</dbReference>
<name>A0A9W4S0D6_9PEZI</name>
<dbReference type="InterPro" id="IPR006671">
    <property type="entry name" value="Cyclin_N"/>
</dbReference>
<dbReference type="SFLD" id="SFLDF00318">
    <property type="entry name" value="Viperin"/>
    <property type="match status" value="1"/>
</dbReference>